<evidence type="ECO:0000256" key="3">
    <source>
        <dbReference type="ARBA" id="ARBA00012243"/>
    </source>
</evidence>
<evidence type="ECO:0000256" key="11">
    <source>
        <dbReference type="ARBA" id="ARBA00024326"/>
    </source>
</evidence>
<comment type="pathway">
    <text evidence="2">Lipid metabolism.</text>
</comment>
<keyword evidence="9" id="KW-1208">Phospholipid metabolism</keyword>
<feature type="non-terminal residue" evidence="14">
    <location>
        <position position="224"/>
    </location>
</feature>
<keyword evidence="7" id="KW-0594">Phospholipid biosynthesis</keyword>
<comment type="cofactor">
    <cofactor evidence="1">
        <name>pyruvate</name>
        <dbReference type="ChEBI" id="CHEBI:15361"/>
    </cofactor>
</comment>
<evidence type="ECO:0000256" key="1">
    <source>
        <dbReference type="ARBA" id="ARBA00001928"/>
    </source>
</evidence>
<evidence type="ECO:0000256" key="4">
    <source>
        <dbReference type="ARBA" id="ARBA00022516"/>
    </source>
</evidence>
<comment type="function">
    <text evidence="12">Catalyzes the formation of phosphatidylethanolamine (PtdEtn) from phosphatidylserine (PtdSer). Plays a central role in phospholipid metabolism and in the interorganelle trafficking of phosphatidylserine. May be involved in lipid droplet biogenesis at the endoplasmic reticulum membrane.</text>
</comment>
<evidence type="ECO:0000313" key="13">
    <source>
        <dbReference type="Proteomes" id="UP001318040"/>
    </source>
</evidence>
<keyword evidence="13" id="KW-1185">Reference proteome</keyword>
<proteinExistence type="predicted"/>
<keyword evidence="10" id="KW-0670">Pyruvate</keyword>
<evidence type="ECO:0000256" key="8">
    <source>
        <dbReference type="ARBA" id="ARBA00023239"/>
    </source>
</evidence>
<comment type="pathway">
    <text evidence="11">Phospholipid metabolism; phosphatidylethanolamine biosynthesis.</text>
</comment>
<dbReference type="InterPro" id="IPR003817">
    <property type="entry name" value="PS_Dcarbxylase"/>
</dbReference>
<evidence type="ECO:0000256" key="10">
    <source>
        <dbReference type="ARBA" id="ARBA00023317"/>
    </source>
</evidence>
<evidence type="ECO:0000256" key="5">
    <source>
        <dbReference type="ARBA" id="ARBA00022793"/>
    </source>
</evidence>
<evidence type="ECO:0000256" key="7">
    <source>
        <dbReference type="ARBA" id="ARBA00023209"/>
    </source>
</evidence>
<keyword evidence="6" id="KW-0443">Lipid metabolism</keyword>
<name>A0AAJ7UKK9_PETMA</name>
<dbReference type="NCBIfam" id="TIGR00163">
    <property type="entry name" value="PS_decarb"/>
    <property type="match status" value="1"/>
</dbReference>
<evidence type="ECO:0000313" key="14">
    <source>
        <dbReference type="RefSeq" id="XP_032836941.1"/>
    </source>
</evidence>
<protein>
    <recommendedName>
        <fullName evidence="3">phosphatidylserine decarboxylase</fullName>
        <ecNumber evidence="3">4.1.1.65</ecNumber>
    </recommendedName>
</protein>
<dbReference type="RefSeq" id="XP_032836941.1">
    <property type="nucleotide sequence ID" value="XM_032981050.1"/>
</dbReference>
<reference evidence="14" key="1">
    <citation type="submission" date="2025-08" db="UniProtKB">
        <authorList>
            <consortium name="RefSeq"/>
        </authorList>
    </citation>
    <scope>IDENTIFICATION</scope>
    <source>
        <tissue evidence="14">Sperm</tissue>
    </source>
</reference>
<dbReference type="PANTHER" id="PTHR10067:SF6">
    <property type="entry name" value="PHOSPHATIDYLSERINE DECARBOXYLASE PROENZYME, MITOCHONDRIAL"/>
    <property type="match status" value="1"/>
</dbReference>
<accession>A0AAJ7UKK9</accession>
<gene>
    <name evidence="14" type="primary">LOC116958450</name>
</gene>
<dbReference type="GO" id="GO:0004609">
    <property type="term" value="F:phosphatidylserine decarboxylase activity"/>
    <property type="evidence" value="ECO:0007669"/>
    <property type="project" value="UniProtKB-EC"/>
</dbReference>
<sequence length="224" mass="24609">MLAVAVPTRLLSRAWGRLHGLALPACLRAPLLGLFVWAFHVDMAEAEEGDLRRYPNLGELFRRPLRAGARPISRRHSLVSPADGRVLHLGRVGPDGLLEQVKGVTYSLDAFLGPRGSLDSGQPTHPGSGERLSVSPGHELFHCVVYLAPGDYHHFHSPAQWTLQHRRHFPGLLVPVSPRVSRRLPGLYCLNERVVLTGRWAHGFLALAAVGATNVGSIRVYTDQ</sequence>
<dbReference type="EC" id="4.1.1.65" evidence="3"/>
<dbReference type="InterPro" id="IPR033177">
    <property type="entry name" value="PSD-B"/>
</dbReference>
<organism evidence="13 14">
    <name type="scientific">Petromyzon marinus</name>
    <name type="common">Sea lamprey</name>
    <dbReference type="NCBI Taxonomy" id="7757"/>
    <lineage>
        <taxon>Eukaryota</taxon>
        <taxon>Metazoa</taxon>
        <taxon>Chordata</taxon>
        <taxon>Craniata</taxon>
        <taxon>Vertebrata</taxon>
        <taxon>Cyclostomata</taxon>
        <taxon>Hyperoartia</taxon>
        <taxon>Petromyzontiformes</taxon>
        <taxon>Petromyzontidae</taxon>
        <taxon>Petromyzon</taxon>
    </lineage>
</organism>
<keyword evidence="5" id="KW-0210">Decarboxylase</keyword>
<dbReference type="Proteomes" id="UP001318040">
    <property type="component" value="Chromosome 77"/>
</dbReference>
<dbReference type="KEGG" id="pmrn:116958450"/>
<dbReference type="GO" id="GO:0005739">
    <property type="term" value="C:mitochondrion"/>
    <property type="evidence" value="ECO:0007669"/>
    <property type="project" value="TreeGrafter"/>
</dbReference>
<evidence type="ECO:0000256" key="12">
    <source>
        <dbReference type="ARBA" id="ARBA00045136"/>
    </source>
</evidence>
<keyword evidence="4" id="KW-0444">Lipid biosynthesis</keyword>
<evidence type="ECO:0000256" key="2">
    <source>
        <dbReference type="ARBA" id="ARBA00005189"/>
    </source>
</evidence>
<dbReference type="GO" id="GO:0006646">
    <property type="term" value="P:phosphatidylethanolamine biosynthetic process"/>
    <property type="evidence" value="ECO:0007669"/>
    <property type="project" value="TreeGrafter"/>
</dbReference>
<evidence type="ECO:0000256" key="9">
    <source>
        <dbReference type="ARBA" id="ARBA00023264"/>
    </source>
</evidence>
<evidence type="ECO:0000256" key="6">
    <source>
        <dbReference type="ARBA" id="ARBA00023098"/>
    </source>
</evidence>
<keyword evidence="8" id="KW-0456">Lyase</keyword>
<dbReference type="PANTHER" id="PTHR10067">
    <property type="entry name" value="PHOSPHATIDYLSERINE DECARBOXYLASE"/>
    <property type="match status" value="1"/>
</dbReference>
<dbReference type="Pfam" id="PF02666">
    <property type="entry name" value="PS_Dcarbxylase"/>
    <property type="match status" value="1"/>
</dbReference>
<dbReference type="AlphaFoldDB" id="A0AAJ7UKK9"/>